<proteinExistence type="inferred from homology"/>
<comment type="similarity">
    <text evidence="2 8">Belongs to the peptidase A24 family.</text>
</comment>
<keyword evidence="9 13" id="KW-0808">Transferase</keyword>
<dbReference type="InterPro" id="IPR014032">
    <property type="entry name" value="Peptidase_A24A_bac"/>
</dbReference>
<dbReference type="GO" id="GO:0005886">
    <property type="term" value="C:plasma membrane"/>
    <property type="evidence" value="ECO:0007669"/>
    <property type="project" value="UniProtKB-SubCell"/>
</dbReference>
<feature type="transmembrane region" description="Helical" evidence="10">
    <location>
        <begin position="147"/>
        <end position="167"/>
    </location>
</feature>
<dbReference type="AlphaFoldDB" id="A0A368XIU7"/>
<dbReference type="GO" id="GO:0032259">
    <property type="term" value="P:methylation"/>
    <property type="evidence" value="ECO:0007669"/>
    <property type="project" value="UniProtKB-KW"/>
</dbReference>
<feature type="transmembrane region" description="Helical" evidence="10">
    <location>
        <begin position="179"/>
        <end position="212"/>
    </location>
</feature>
<feature type="transmembrane region" description="Helical" evidence="10">
    <location>
        <begin position="224"/>
        <end position="247"/>
    </location>
</feature>
<feature type="transmembrane region" description="Helical" evidence="10">
    <location>
        <begin position="122"/>
        <end position="141"/>
    </location>
</feature>
<evidence type="ECO:0000259" key="12">
    <source>
        <dbReference type="Pfam" id="PF06750"/>
    </source>
</evidence>
<evidence type="ECO:0000256" key="5">
    <source>
        <dbReference type="ARBA" id="ARBA00022692"/>
    </source>
</evidence>
<protein>
    <recommendedName>
        <fullName evidence="9">Prepilin leader peptidase/N-methyltransferase</fullName>
        <ecNumber evidence="9">2.1.1.-</ecNumber>
        <ecNumber evidence="9">3.4.23.43</ecNumber>
    </recommendedName>
</protein>
<dbReference type="GO" id="GO:0006465">
    <property type="term" value="P:signal peptide processing"/>
    <property type="evidence" value="ECO:0007669"/>
    <property type="project" value="TreeGrafter"/>
</dbReference>
<evidence type="ECO:0000256" key="1">
    <source>
        <dbReference type="ARBA" id="ARBA00004429"/>
    </source>
</evidence>
<evidence type="ECO:0000256" key="3">
    <source>
        <dbReference type="ARBA" id="ARBA00022475"/>
    </source>
</evidence>
<feature type="transmembrane region" description="Helical" evidence="10">
    <location>
        <begin position="98"/>
        <end position="115"/>
    </location>
</feature>
<comment type="caution">
    <text evidence="13">The sequence shown here is derived from an EMBL/GenBank/DDBJ whole genome shotgun (WGS) entry which is preliminary data.</text>
</comment>
<evidence type="ECO:0000256" key="9">
    <source>
        <dbReference type="RuleBase" id="RU003794"/>
    </source>
</evidence>
<dbReference type="RefSeq" id="WP_114353382.1">
    <property type="nucleotide sequence ID" value="NZ_QPJJ01000009.1"/>
</dbReference>
<comment type="catalytic activity">
    <reaction evidence="9">
        <text>Typically cleaves a -Gly-|-Phe- bond to release an N-terminal, basic peptide of 5-8 residues from type IV prepilin, and then N-methylates the new N-terminal amino group, the methyl donor being S-adenosyl-L-methionine.</text>
        <dbReference type="EC" id="3.4.23.43"/>
    </reaction>
</comment>
<evidence type="ECO:0000313" key="14">
    <source>
        <dbReference type="Proteomes" id="UP000252585"/>
    </source>
</evidence>
<dbReference type="PANTHER" id="PTHR30487:SF0">
    <property type="entry name" value="PREPILIN LEADER PEPTIDASE_N-METHYLTRANSFERASE-RELATED"/>
    <property type="match status" value="1"/>
</dbReference>
<dbReference type="InterPro" id="IPR050882">
    <property type="entry name" value="Prepilin_peptidase/N-MTase"/>
</dbReference>
<comment type="subcellular location">
    <subcellularLocation>
        <location evidence="1">Cell inner membrane</location>
        <topology evidence="1">Multi-pass membrane protein</topology>
    </subcellularLocation>
    <subcellularLocation>
        <location evidence="9">Cell membrane</location>
        <topology evidence="9">Multi-pass membrane protein</topology>
    </subcellularLocation>
</comment>
<evidence type="ECO:0000256" key="2">
    <source>
        <dbReference type="ARBA" id="ARBA00005801"/>
    </source>
</evidence>
<keyword evidence="3" id="KW-1003">Cell membrane</keyword>
<dbReference type="PRINTS" id="PR00864">
    <property type="entry name" value="PREPILNPTASE"/>
</dbReference>
<evidence type="ECO:0000256" key="8">
    <source>
        <dbReference type="RuleBase" id="RU003793"/>
    </source>
</evidence>
<evidence type="ECO:0000259" key="11">
    <source>
        <dbReference type="Pfam" id="PF01478"/>
    </source>
</evidence>
<accession>A0A368XIU7</accession>
<feature type="domain" description="Prepilin peptidase A24 N-terminal" evidence="12">
    <location>
        <begin position="11"/>
        <end position="93"/>
    </location>
</feature>
<keyword evidence="9" id="KW-0511">Multifunctional enzyme</keyword>
<dbReference type="EMBL" id="QPJJ01000009">
    <property type="protein sequence ID" value="RCW66397.1"/>
    <property type="molecule type" value="Genomic_DNA"/>
</dbReference>
<dbReference type="Pfam" id="PF06750">
    <property type="entry name" value="A24_N_bact"/>
    <property type="match status" value="1"/>
</dbReference>
<evidence type="ECO:0000256" key="10">
    <source>
        <dbReference type="SAM" id="Phobius"/>
    </source>
</evidence>
<dbReference type="GO" id="GO:0008168">
    <property type="term" value="F:methyltransferase activity"/>
    <property type="evidence" value="ECO:0007669"/>
    <property type="project" value="UniProtKB-KW"/>
</dbReference>
<sequence>METFLLFYFFILGLVLGSFLNVVGLRVPTKTLFKSSRSICPNCKHQLSYLELIPVFSYIFQRGKCKHCQQHISPIYPIIELSTGILFLFSFMRVGLTYELITAFLVVSLLMIVIVSDLNYMLIPNAILLFFLPLFIFVRIISPLEPWYDMILGAVLGYVLLALIIIISRGGMGAGDMKLIALLGIILGWQDVLLTFFLASLYGTVISIALLLTRKWDRKKMIPFGPFIALAALTIYFFGEEIVELYISYFL</sequence>
<keyword evidence="6 10" id="KW-1133">Transmembrane helix</keyword>
<evidence type="ECO:0000256" key="4">
    <source>
        <dbReference type="ARBA" id="ARBA00022519"/>
    </source>
</evidence>
<keyword evidence="9" id="KW-0645">Protease</keyword>
<evidence type="ECO:0000313" key="13">
    <source>
        <dbReference type="EMBL" id="RCW66397.1"/>
    </source>
</evidence>
<dbReference type="Proteomes" id="UP000252585">
    <property type="component" value="Unassembled WGS sequence"/>
</dbReference>
<comment type="function">
    <text evidence="9">Plays an essential role in type IV pili and type II pseudopili formation by proteolytically removing the leader sequence from substrate proteins and subsequently monomethylating the alpha-amino group of the newly exposed N-terminal phenylalanine.</text>
</comment>
<dbReference type="InterPro" id="IPR000045">
    <property type="entry name" value="Prepilin_IV_endopep_pep"/>
</dbReference>
<dbReference type="EC" id="3.4.23.43" evidence="9"/>
<dbReference type="InterPro" id="IPR010627">
    <property type="entry name" value="Prepilin_pept_A24_N"/>
</dbReference>
<dbReference type="OrthoDB" id="9789291at2"/>
<feature type="transmembrane region" description="Helical" evidence="10">
    <location>
        <begin position="6"/>
        <end position="27"/>
    </location>
</feature>
<evidence type="ECO:0000256" key="6">
    <source>
        <dbReference type="ARBA" id="ARBA00022989"/>
    </source>
</evidence>
<organism evidence="13 14">
    <name type="scientific">Saliterribacillus persicus</name>
    <dbReference type="NCBI Taxonomy" id="930114"/>
    <lineage>
        <taxon>Bacteria</taxon>
        <taxon>Bacillati</taxon>
        <taxon>Bacillota</taxon>
        <taxon>Bacilli</taxon>
        <taxon>Bacillales</taxon>
        <taxon>Bacillaceae</taxon>
        <taxon>Saliterribacillus</taxon>
    </lineage>
</organism>
<dbReference type="PANTHER" id="PTHR30487">
    <property type="entry name" value="TYPE 4 PREPILIN-LIKE PROTEINS LEADER PEPTIDE-PROCESSING ENZYME"/>
    <property type="match status" value="1"/>
</dbReference>
<keyword evidence="5 9" id="KW-0812">Transmembrane</keyword>
<dbReference type="Gene3D" id="1.20.120.1220">
    <property type="match status" value="1"/>
</dbReference>
<gene>
    <name evidence="13" type="ORF">DFR57_109118</name>
</gene>
<keyword evidence="14" id="KW-1185">Reference proteome</keyword>
<dbReference type="GO" id="GO:0004190">
    <property type="term" value="F:aspartic-type endopeptidase activity"/>
    <property type="evidence" value="ECO:0007669"/>
    <property type="project" value="UniProtKB-EC"/>
</dbReference>
<keyword evidence="9" id="KW-0378">Hydrolase</keyword>
<keyword evidence="9 13" id="KW-0489">Methyltransferase</keyword>
<name>A0A368XIU7_9BACI</name>
<feature type="domain" description="Prepilin type IV endopeptidase peptidase" evidence="11">
    <location>
        <begin position="105"/>
        <end position="208"/>
    </location>
</feature>
<dbReference type="Pfam" id="PF01478">
    <property type="entry name" value="Peptidase_A24"/>
    <property type="match status" value="1"/>
</dbReference>
<dbReference type="EC" id="2.1.1.-" evidence="9"/>
<reference evidence="13 14" key="1">
    <citation type="submission" date="2018-07" db="EMBL/GenBank/DDBJ databases">
        <title>Genomic Encyclopedia of Type Strains, Phase IV (KMG-IV): sequencing the most valuable type-strain genomes for metagenomic binning, comparative biology and taxonomic classification.</title>
        <authorList>
            <person name="Goeker M."/>
        </authorList>
    </citation>
    <scope>NUCLEOTIDE SEQUENCE [LARGE SCALE GENOMIC DNA]</scope>
    <source>
        <strain evidence="13 14">DSM 27696</strain>
    </source>
</reference>
<keyword evidence="4" id="KW-0997">Cell inner membrane</keyword>
<evidence type="ECO:0000256" key="7">
    <source>
        <dbReference type="ARBA" id="ARBA00023136"/>
    </source>
</evidence>
<keyword evidence="7 10" id="KW-0472">Membrane</keyword>